<reference evidence="1 2" key="1">
    <citation type="submission" date="2016-10" db="EMBL/GenBank/DDBJ databases">
        <authorList>
            <person name="de Groot N.N."/>
        </authorList>
    </citation>
    <scope>NUCLEOTIDE SEQUENCE [LARGE SCALE GENOMIC DNA]</scope>
    <source>
        <strain evidence="1 2">CPCC 202699</strain>
    </source>
</reference>
<sequence length="149" mass="16770">MRALEVIEASRGAWHAELRAYGEMRLRAKRAGRRRPAAGEENPHYLTRWHGDERRAALHAVMFESRRKLAPLVVPGDPVAEQLKSCVDACLESAGALGVEEREALAECMRELEKRLTPAQWAEHRGEYFRASGLLRLARQVEVASAVTE</sequence>
<protein>
    <submittedName>
        <fullName evidence="1">Uncharacterized protein</fullName>
    </submittedName>
</protein>
<proteinExistence type="predicted"/>
<evidence type="ECO:0000313" key="2">
    <source>
        <dbReference type="Proteomes" id="UP000199515"/>
    </source>
</evidence>
<dbReference type="EMBL" id="FNON01000002">
    <property type="protein sequence ID" value="SDX12665.1"/>
    <property type="molecule type" value="Genomic_DNA"/>
</dbReference>
<evidence type="ECO:0000313" key="1">
    <source>
        <dbReference type="EMBL" id="SDX12665.1"/>
    </source>
</evidence>
<keyword evidence="2" id="KW-1185">Reference proteome</keyword>
<name>A0A1H2Z5Q8_9PSEU</name>
<accession>A0A1H2Z5Q8</accession>
<dbReference type="AlphaFoldDB" id="A0A1H2Z5Q8"/>
<dbReference type="Proteomes" id="UP000199515">
    <property type="component" value="Unassembled WGS sequence"/>
</dbReference>
<organism evidence="1 2">
    <name type="scientific">Amycolatopsis xylanica</name>
    <dbReference type="NCBI Taxonomy" id="589385"/>
    <lineage>
        <taxon>Bacteria</taxon>
        <taxon>Bacillati</taxon>
        <taxon>Actinomycetota</taxon>
        <taxon>Actinomycetes</taxon>
        <taxon>Pseudonocardiales</taxon>
        <taxon>Pseudonocardiaceae</taxon>
        <taxon>Amycolatopsis</taxon>
    </lineage>
</organism>
<dbReference type="STRING" id="589385.SAMN05421504_102386"/>
<gene>
    <name evidence="1" type="ORF">SAMN05421504_102386</name>
</gene>